<evidence type="ECO:0000313" key="2">
    <source>
        <dbReference type="Proteomes" id="UP000298663"/>
    </source>
</evidence>
<reference evidence="1 2" key="1">
    <citation type="journal article" date="2015" name="Genome Biol.">
        <title>Comparative genomics of Steinernema reveals deeply conserved gene regulatory networks.</title>
        <authorList>
            <person name="Dillman A.R."/>
            <person name="Macchietto M."/>
            <person name="Porter C.F."/>
            <person name="Rogers A."/>
            <person name="Williams B."/>
            <person name="Antoshechkin I."/>
            <person name="Lee M.M."/>
            <person name="Goodwin Z."/>
            <person name="Lu X."/>
            <person name="Lewis E.E."/>
            <person name="Goodrich-Blair H."/>
            <person name="Stock S.P."/>
            <person name="Adams B.J."/>
            <person name="Sternberg P.W."/>
            <person name="Mortazavi A."/>
        </authorList>
    </citation>
    <scope>NUCLEOTIDE SEQUENCE [LARGE SCALE GENOMIC DNA]</scope>
    <source>
        <strain evidence="1 2">ALL</strain>
    </source>
</reference>
<organism evidence="1 2">
    <name type="scientific">Steinernema carpocapsae</name>
    <name type="common">Entomopathogenic nematode</name>
    <dbReference type="NCBI Taxonomy" id="34508"/>
    <lineage>
        <taxon>Eukaryota</taxon>
        <taxon>Metazoa</taxon>
        <taxon>Ecdysozoa</taxon>
        <taxon>Nematoda</taxon>
        <taxon>Chromadorea</taxon>
        <taxon>Rhabditida</taxon>
        <taxon>Tylenchina</taxon>
        <taxon>Panagrolaimomorpha</taxon>
        <taxon>Strongyloidoidea</taxon>
        <taxon>Steinernematidae</taxon>
        <taxon>Steinernema</taxon>
    </lineage>
</organism>
<dbReference type="EMBL" id="AZBU02000006">
    <property type="protein sequence ID" value="TKR73401.1"/>
    <property type="molecule type" value="Genomic_DNA"/>
</dbReference>
<reference evidence="1 2" key="2">
    <citation type="journal article" date="2019" name="G3 (Bethesda)">
        <title>Hybrid Assembly of the Genome of the Entomopathogenic Nematode Steinernema carpocapsae Identifies the X-Chromosome.</title>
        <authorList>
            <person name="Serra L."/>
            <person name="Macchietto M."/>
            <person name="Macias-Munoz A."/>
            <person name="McGill C.J."/>
            <person name="Rodriguez I.M."/>
            <person name="Rodriguez B."/>
            <person name="Murad R."/>
            <person name="Mortazavi A."/>
        </authorList>
    </citation>
    <scope>NUCLEOTIDE SEQUENCE [LARGE SCALE GENOMIC DNA]</scope>
    <source>
        <strain evidence="1 2">ALL</strain>
    </source>
</reference>
<proteinExistence type="predicted"/>
<gene>
    <name evidence="1" type="ORF">L596_020713</name>
</gene>
<comment type="caution">
    <text evidence="1">The sequence shown here is derived from an EMBL/GenBank/DDBJ whole genome shotgun (WGS) entry which is preliminary data.</text>
</comment>
<evidence type="ECO:0000313" key="1">
    <source>
        <dbReference type="EMBL" id="TKR73401.1"/>
    </source>
</evidence>
<dbReference type="AlphaFoldDB" id="A0A4U5MUC9"/>
<dbReference type="Proteomes" id="UP000298663">
    <property type="component" value="Unassembled WGS sequence"/>
</dbReference>
<protein>
    <submittedName>
        <fullName evidence="1">Uncharacterized protein</fullName>
    </submittedName>
</protein>
<name>A0A4U5MUC9_STECR</name>
<sequence>MLQMLNDVQSSLAKPNKLKELFLSHSKAATFYLAANNAYKRFVNSTSLIVDLSLEKRSQIFADDIPVFYTLMPVFNDLTYNNAYNNGLIKRCFDCDFTMTKIFLLQNFSCCSSSNARNKTRHEFVTDGHAWIVLIYSIKH</sequence>
<accession>A0A4U5MUC9</accession>
<keyword evidence="2" id="KW-1185">Reference proteome</keyword>